<feature type="region of interest" description="Disordered" evidence="6">
    <location>
        <begin position="173"/>
        <end position="282"/>
    </location>
</feature>
<feature type="compositionally biased region" description="Acidic residues" evidence="6">
    <location>
        <begin position="222"/>
        <end position="235"/>
    </location>
</feature>
<evidence type="ECO:0008006" key="14">
    <source>
        <dbReference type="Google" id="ProtNLM"/>
    </source>
</evidence>
<proteinExistence type="inferred from homology"/>
<evidence type="ECO:0000313" key="13">
    <source>
        <dbReference type="Proteomes" id="UP000483672"/>
    </source>
</evidence>
<dbReference type="GO" id="GO:0006270">
    <property type="term" value="P:DNA replication initiation"/>
    <property type="evidence" value="ECO:0007669"/>
    <property type="project" value="InterPro"/>
</dbReference>
<evidence type="ECO:0000313" key="10">
    <source>
        <dbReference type="EMBL" id="KAF3222030.1"/>
    </source>
</evidence>
<comment type="similarity">
    <text evidence="2">Belongs to the CDC45 family.</text>
</comment>
<dbReference type="PANTHER" id="PTHR10507:SF0">
    <property type="entry name" value="CELL DIVISION CONTROL PROTEIN 45 HOMOLOG"/>
    <property type="match status" value="1"/>
</dbReference>
<dbReference type="EMBL" id="JAABOE010000007">
    <property type="protein sequence ID" value="KAF3189855.1"/>
    <property type="molecule type" value="Genomic_DNA"/>
</dbReference>
<dbReference type="Pfam" id="PF02724">
    <property type="entry name" value="CDC45"/>
    <property type="match status" value="2"/>
</dbReference>
<dbReference type="GO" id="GO:0003688">
    <property type="term" value="F:DNA replication origin binding"/>
    <property type="evidence" value="ECO:0007669"/>
    <property type="project" value="TreeGrafter"/>
</dbReference>
<evidence type="ECO:0000313" key="9">
    <source>
        <dbReference type="EMBL" id="KAF3202185.1"/>
    </source>
</evidence>
<organism evidence="10 11">
    <name type="scientific">Orbilia oligospora</name>
    <name type="common">Nematode-trapping fungus</name>
    <name type="synonym">Arthrobotrys oligospora</name>
    <dbReference type="NCBI Taxonomy" id="2813651"/>
    <lineage>
        <taxon>Eukaryota</taxon>
        <taxon>Fungi</taxon>
        <taxon>Dikarya</taxon>
        <taxon>Ascomycota</taxon>
        <taxon>Pezizomycotina</taxon>
        <taxon>Orbiliomycetes</taxon>
        <taxon>Orbiliales</taxon>
        <taxon>Orbiliaceae</taxon>
        <taxon>Orbilia</taxon>
    </lineage>
</organism>
<feature type="compositionally biased region" description="Low complexity" evidence="6">
    <location>
        <begin position="269"/>
        <end position="282"/>
    </location>
</feature>
<feature type="region of interest" description="Disordered" evidence="6">
    <location>
        <begin position="729"/>
        <end position="800"/>
    </location>
</feature>
<dbReference type="InterPro" id="IPR003874">
    <property type="entry name" value="CDC45"/>
</dbReference>
<evidence type="ECO:0000256" key="5">
    <source>
        <dbReference type="ARBA" id="ARBA00023306"/>
    </source>
</evidence>
<dbReference type="Proteomes" id="UP000483672">
    <property type="component" value="Unassembled WGS sequence"/>
</dbReference>
<feature type="compositionally biased region" description="Acidic residues" evidence="6">
    <location>
        <begin position="763"/>
        <end position="794"/>
    </location>
</feature>
<reference evidence="11 12" key="1">
    <citation type="submission" date="2019-06" db="EMBL/GenBank/DDBJ databases">
        <authorList>
            <person name="Palmer J.M."/>
        </authorList>
    </citation>
    <scope>NUCLEOTIDE SEQUENCE [LARGE SCALE GENOMIC DNA]</scope>
    <source>
        <strain evidence="10 11">TWF106</strain>
        <strain evidence="9 13">TWF191</strain>
        <strain evidence="8">TWF679</strain>
        <strain evidence="7 12">TWF788</strain>
    </source>
</reference>
<evidence type="ECO:0000256" key="3">
    <source>
        <dbReference type="ARBA" id="ARBA00022705"/>
    </source>
</evidence>
<evidence type="ECO:0000313" key="7">
    <source>
        <dbReference type="EMBL" id="KAF3189855.1"/>
    </source>
</evidence>
<evidence type="ECO:0000256" key="6">
    <source>
        <dbReference type="SAM" id="MobiDB-lite"/>
    </source>
</evidence>
<evidence type="ECO:0000256" key="2">
    <source>
        <dbReference type="ARBA" id="ARBA00010727"/>
    </source>
</evidence>
<dbReference type="Proteomes" id="UP000472727">
    <property type="component" value="Unassembled WGS sequence"/>
</dbReference>
<dbReference type="Proteomes" id="UP000479691">
    <property type="component" value="Unassembled WGS sequence"/>
</dbReference>
<dbReference type="GO" id="GO:0031261">
    <property type="term" value="C:DNA replication preinitiation complex"/>
    <property type="evidence" value="ECO:0007669"/>
    <property type="project" value="TreeGrafter"/>
</dbReference>
<dbReference type="GO" id="GO:0003682">
    <property type="term" value="F:chromatin binding"/>
    <property type="evidence" value="ECO:0007669"/>
    <property type="project" value="TreeGrafter"/>
</dbReference>
<evidence type="ECO:0000313" key="12">
    <source>
        <dbReference type="Proteomes" id="UP000479691"/>
    </source>
</evidence>
<name>A0A6G1M3F3_ORBOL</name>
<sequence length="853" mass="94366">MHIPRDHFSTAYNRLKRSASGTVPSVLILTSLDVDSLCACRMLTRLLKTDYIPHKLHPVAGYQDLTKANKEFISNNDDLKFLILLGVGGLVDIAEFLELKAGVECWVLESRRPWNLQNIFAGPGGEGFAVVGRDGHVSDEGGVVCWDDGDIGDFLKPEQDAYRRLIEMQEEVGDIEDWNSEDEENDEDEEFAENRRLNNGYGDGPEDTSSSTNSRKRRSSSEDEDEDDEEEEGYSDDDRRRRKRIHSGSSTPDSSPHAYSHLLHIHGPNATGTAGSNTTNANTTLTTAAGDTTSLTVPTTGPSPLTGPALRAQRKNFLQLRRKYNKLLTDYYSTGSTYGEPISSLIYSLASELGREDNDLLWLATIGWEAQQMYGRHMHSFSGDQTLNSLSARSLGVWGVLRDEVRRLNPPTITGGSGGITSNTSLFTRATTAEDYSLRLSPEFRFMLIRHWSLYDSMLHSPYLASKLHLWSEAGKKRLAKLLATMGMSLQQCNQKYVYMDMDLKKGLREKLEVYKARYGLDEIVREGVVRCWGWNGCLSAGDVAVIVGCLLEVGKSGKAKRGAPGFSKSGKKGSGAVSEEDLSAAAAKLEDEEVQESIANFQAAYDAIEDIESLKASLPLAMTLHRSILSAGTALIEKRQIKHLRAYRLAVVKEGPDVATFTNPSALTKLALWLAEAIREQELEKGVGKKKGLPLVVAALNEARGCYIIVGTGVGNVEGWNLEGRKVSMQTEKDKAKEKKKAEKENEKKNKKKSKKGKENNEDGDEEEEEEEEEEDLSDEDSDDSDSDSEDEDEHGRRKVLGRNRFGIAFQEVAGETSARVRIDSFEACVVEVKKDDLAGFLEGLSMKSIVG</sequence>
<keyword evidence="3" id="KW-0235">DNA replication</keyword>
<dbReference type="Proteomes" id="UP000614610">
    <property type="component" value="Unassembled WGS sequence"/>
</dbReference>
<comment type="caution">
    <text evidence="10">The sequence shown here is derived from an EMBL/GenBank/DDBJ whole genome shotgun (WGS) entry which is preliminary data.</text>
</comment>
<feature type="compositionally biased region" description="Basic and acidic residues" evidence="6">
    <location>
        <begin position="729"/>
        <end position="749"/>
    </location>
</feature>
<dbReference type="GO" id="GO:0000727">
    <property type="term" value="P:double-strand break repair via break-induced replication"/>
    <property type="evidence" value="ECO:0007669"/>
    <property type="project" value="TreeGrafter"/>
</dbReference>
<dbReference type="OrthoDB" id="10258882at2759"/>
<dbReference type="EMBL" id="WIPF01000170">
    <property type="protein sequence ID" value="KAF3202185.1"/>
    <property type="molecule type" value="Genomic_DNA"/>
</dbReference>
<gene>
    <name evidence="10" type="ORF">TWF106_005808</name>
    <name evidence="9" type="ORF">TWF191_003148</name>
    <name evidence="8" type="ORF">TWF679_003464</name>
    <name evidence="7" type="ORF">TWF788_009841</name>
</gene>
<dbReference type="GO" id="GO:0003697">
    <property type="term" value="F:single-stranded DNA binding"/>
    <property type="evidence" value="ECO:0007669"/>
    <property type="project" value="TreeGrafter"/>
</dbReference>
<dbReference type="EMBL" id="WIWT01000172">
    <property type="protein sequence ID" value="KAF3197219.1"/>
    <property type="molecule type" value="Genomic_DNA"/>
</dbReference>
<keyword evidence="4" id="KW-0539">Nucleus</keyword>
<protein>
    <recommendedName>
        <fullName evidence="14">Cell division control protein 45</fullName>
    </recommendedName>
</protein>
<accession>A0A6G1M3F3</accession>
<evidence type="ECO:0000313" key="8">
    <source>
        <dbReference type="EMBL" id="KAF3197219.1"/>
    </source>
</evidence>
<keyword evidence="5" id="KW-0131">Cell cycle</keyword>
<dbReference type="AlphaFoldDB" id="A0A6G1M3F3"/>
<dbReference type="EMBL" id="WIWS01000027">
    <property type="protein sequence ID" value="KAF3222030.1"/>
    <property type="molecule type" value="Genomic_DNA"/>
</dbReference>
<dbReference type="PANTHER" id="PTHR10507">
    <property type="entry name" value="CDC45-RELATED PROTEIN"/>
    <property type="match status" value="1"/>
</dbReference>
<evidence type="ECO:0000256" key="1">
    <source>
        <dbReference type="ARBA" id="ARBA00004123"/>
    </source>
</evidence>
<comment type="subcellular location">
    <subcellularLocation>
        <location evidence="1">Nucleus</location>
    </subcellularLocation>
</comment>
<dbReference type="GO" id="GO:1902977">
    <property type="term" value="P:mitotic DNA replication preinitiation complex assembly"/>
    <property type="evidence" value="ECO:0007669"/>
    <property type="project" value="TreeGrafter"/>
</dbReference>
<feature type="compositionally biased region" description="Acidic residues" evidence="6">
    <location>
        <begin position="173"/>
        <end position="191"/>
    </location>
</feature>
<evidence type="ECO:0000313" key="11">
    <source>
        <dbReference type="Proteomes" id="UP000472727"/>
    </source>
</evidence>
<evidence type="ECO:0000256" key="4">
    <source>
        <dbReference type="ARBA" id="ARBA00023242"/>
    </source>
</evidence>